<dbReference type="Proteomes" id="UP001175226">
    <property type="component" value="Unassembled WGS sequence"/>
</dbReference>
<evidence type="ECO:0000313" key="1">
    <source>
        <dbReference type="EMBL" id="KAK0431912.1"/>
    </source>
</evidence>
<evidence type="ECO:0000313" key="2">
    <source>
        <dbReference type="Proteomes" id="UP001175226"/>
    </source>
</evidence>
<comment type="caution">
    <text evidence="1">The sequence shown here is derived from an EMBL/GenBank/DDBJ whole genome shotgun (WGS) entry which is preliminary data.</text>
</comment>
<gene>
    <name evidence="1" type="ORF">EV421DRAFT_1925290</name>
</gene>
<accession>A0AA39MF19</accession>
<protein>
    <recommendedName>
        <fullName evidence="3">F-box domain-containing protein</fullName>
    </recommendedName>
</protein>
<keyword evidence="2" id="KW-1185">Reference proteome</keyword>
<dbReference type="AlphaFoldDB" id="A0AA39MF19"/>
<reference evidence="1" key="1">
    <citation type="submission" date="2023-06" db="EMBL/GenBank/DDBJ databases">
        <authorList>
            <consortium name="Lawrence Berkeley National Laboratory"/>
            <person name="Ahrendt S."/>
            <person name="Sahu N."/>
            <person name="Indic B."/>
            <person name="Wong-Bajracharya J."/>
            <person name="Merenyi Z."/>
            <person name="Ke H.-M."/>
            <person name="Monk M."/>
            <person name="Kocsube S."/>
            <person name="Drula E."/>
            <person name="Lipzen A."/>
            <person name="Balint B."/>
            <person name="Henrissat B."/>
            <person name="Andreopoulos B."/>
            <person name="Martin F.M."/>
            <person name="Harder C.B."/>
            <person name="Rigling D."/>
            <person name="Ford K.L."/>
            <person name="Foster G.D."/>
            <person name="Pangilinan J."/>
            <person name="Papanicolaou A."/>
            <person name="Barry K."/>
            <person name="LaButti K."/>
            <person name="Viragh M."/>
            <person name="Koriabine M."/>
            <person name="Yan M."/>
            <person name="Riley R."/>
            <person name="Champramary S."/>
            <person name="Plett K.L."/>
            <person name="Tsai I.J."/>
            <person name="Slot J."/>
            <person name="Sipos G."/>
            <person name="Plett J."/>
            <person name="Nagy L.G."/>
            <person name="Grigoriev I.V."/>
        </authorList>
    </citation>
    <scope>NUCLEOTIDE SEQUENCE</scope>
    <source>
        <strain evidence="1">FPL87.14</strain>
    </source>
</reference>
<name>A0AA39MF19_9AGAR</name>
<dbReference type="EMBL" id="JAUEPT010000104">
    <property type="protein sequence ID" value="KAK0431912.1"/>
    <property type="molecule type" value="Genomic_DNA"/>
</dbReference>
<proteinExistence type="predicted"/>
<evidence type="ECO:0008006" key="3">
    <source>
        <dbReference type="Google" id="ProtNLM"/>
    </source>
</evidence>
<organism evidence="1 2">
    <name type="scientific">Armillaria borealis</name>
    <dbReference type="NCBI Taxonomy" id="47425"/>
    <lineage>
        <taxon>Eukaryota</taxon>
        <taxon>Fungi</taxon>
        <taxon>Dikarya</taxon>
        <taxon>Basidiomycota</taxon>
        <taxon>Agaricomycotina</taxon>
        <taxon>Agaricomycetes</taxon>
        <taxon>Agaricomycetidae</taxon>
        <taxon>Agaricales</taxon>
        <taxon>Marasmiineae</taxon>
        <taxon>Physalacriaceae</taxon>
        <taxon>Armillaria</taxon>
    </lineage>
</organism>
<sequence length="392" mass="44479">MDNLPLELADAIVDVLSDDPRSICALLSIPCCLHSRARVHSFRIVHLLSEDSVLVFYDLCQSSPGIPHLVKELHIVLPRTTEHTDELHQLLESHPLPNVRALTLKNMFRHGNVKKEAPSAFLSYSLASLTLDLRLFRLESLYELLTCYPTLKHLDISLVDVMWTRKGEVNQGAILSIEDFSISSSALPLCSAVQLLTVNTLRSVTLAGFKVPELHKCQRLLNNPSGVLQRLHIYQPRHWYATPIKLEMLHVPFLTLEACRYDYNAGMGVKWFVDCLESGIGPVKVSRINILLTPSEELDGGFFERSVDKYIWSSLDSTLTTPRFAATTLRIWVGYVVEWYPTPDADFLEQTQLFICNALPGLHSENRLEVRCKVLQHSFDEVRHLTGLKQML</sequence>